<proteinExistence type="predicted"/>
<organism evidence="2 3">
    <name type="scientific">Marmota monax</name>
    <name type="common">Woodchuck</name>
    <dbReference type="NCBI Taxonomy" id="9995"/>
    <lineage>
        <taxon>Eukaryota</taxon>
        <taxon>Metazoa</taxon>
        <taxon>Chordata</taxon>
        <taxon>Craniata</taxon>
        <taxon>Vertebrata</taxon>
        <taxon>Euteleostomi</taxon>
        <taxon>Mammalia</taxon>
        <taxon>Eutheria</taxon>
        <taxon>Euarchontoglires</taxon>
        <taxon>Glires</taxon>
        <taxon>Rodentia</taxon>
        <taxon>Sciuromorpha</taxon>
        <taxon>Sciuridae</taxon>
        <taxon>Xerinae</taxon>
        <taxon>Marmotini</taxon>
        <taxon>Marmota</taxon>
    </lineage>
</organism>
<evidence type="ECO:0000313" key="2">
    <source>
        <dbReference type="EMBL" id="VTJ52213.1"/>
    </source>
</evidence>
<dbReference type="Proteomes" id="UP000335636">
    <property type="component" value="Unassembled WGS sequence"/>
</dbReference>
<protein>
    <submittedName>
        <fullName evidence="2">Uncharacterized protein</fullName>
    </submittedName>
</protein>
<evidence type="ECO:0000313" key="3">
    <source>
        <dbReference type="Proteomes" id="UP000335636"/>
    </source>
</evidence>
<comment type="caution">
    <text evidence="2">The sequence shown here is derived from an EMBL/GenBank/DDBJ whole genome shotgun (WGS) entry which is preliminary data.</text>
</comment>
<sequence length="172" mass="18208">MLCTRAQEAAGAGRGGAAAVTSARPVPEGGACHVEAHRPRPPPGGGAPPWLPRPLRVLSLSHAHSLQVRRPRRRRRRRPAPRNSGGTMSSPPEGKLETKAGHPPAGTDSFPLTLGGAGRGRPPRDRAPRCPSAGRRGVRAPGLAVRRPVRDSTAATRCGWQTRARARRDPLS</sequence>
<dbReference type="AlphaFoldDB" id="A0A5E4A4K5"/>
<keyword evidence="3" id="KW-1185">Reference proteome</keyword>
<feature type="compositionally biased region" description="Pro residues" evidence="1">
    <location>
        <begin position="41"/>
        <end position="52"/>
    </location>
</feature>
<feature type="compositionally biased region" description="Basic residues" evidence="1">
    <location>
        <begin position="67"/>
        <end position="80"/>
    </location>
</feature>
<accession>A0A5E4A4K5</accession>
<dbReference type="EMBL" id="CABDUW010000015">
    <property type="protein sequence ID" value="VTJ52213.1"/>
    <property type="molecule type" value="Genomic_DNA"/>
</dbReference>
<gene>
    <name evidence="2" type="ORF">MONAX_5E042318</name>
</gene>
<name>A0A5E4A4K5_MARMO</name>
<reference evidence="2" key="1">
    <citation type="submission" date="2019-04" db="EMBL/GenBank/DDBJ databases">
        <authorList>
            <person name="Alioto T."/>
            <person name="Alioto T."/>
        </authorList>
    </citation>
    <scope>NUCLEOTIDE SEQUENCE [LARGE SCALE GENOMIC DNA]</scope>
</reference>
<feature type="region of interest" description="Disordered" evidence="1">
    <location>
        <begin position="1"/>
        <end position="172"/>
    </location>
</feature>
<evidence type="ECO:0000256" key="1">
    <source>
        <dbReference type="SAM" id="MobiDB-lite"/>
    </source>
</evidence>